<evidence type="ECO:0000313" key="3">
    <source>
        <dbReference type="EMBL" id="KAK4499417.1"/>
    </source>
</evidence>
<dbReference type="PROSITE" id="PS50250">
    <property type="entry name" value="PCI"/>
    <property type="match status" value="1"/>
</dbReference>
<dbReference type="Pfam" id="PF03399">
    <property type="entry name" value="SAC3_GANP"/>
    <property type="match status" value="1"/>
</dbReference>
<reference evidence="3 4" key="1">
    <citation type="journal article" date="2023" name="G3 (Bethesda)">
        <title>A chromosome-level genome assembly of Zasmidium syzygii isolated from banana leaves.</title>
        <authorList>
            <person name="van Westerhoven A.C."/>
            <person name="Mehrabi R."/>
            <person name="Talebi R."/>
            <person name="Steentjes M.B.F."/>
            <person name="Corcolon B."/>
            <person name="Chong P.A."/>
            <person name="Kema G.H.J."/>
            <person name="Seidl M.F."/>
        </authorList>
    </citation>
    <scope>NUCLEOTIDE SEQUENCE [LARGE SCALE GENOMIC DNA]</scope>
    <source>
        <strain evidence="3 4">P124</strain>
    </source>
</reference>
<name>A0ABR0ED75_ZASCE</name>
<dbReference type="InterPro" id="IPR000717">
    <property type="entry name" value="PCI_dom"/>
</dbReference>
<dbReference type="PANTHER" id="PTHR12436:SF4">
    <property type="entry name" value="LEUKOCYTE RECEPTOR CLUSTER MEMBER 8"/>
    <property type="match status" value="1"/>
</dbReference>
<dbReference type="InterPro" id="IPR045107">
    <property type="entry name" value="SAC3/GANP/THP3"/>
</dbReference>
<dbReference type="Proteomes" id="UP001305779">
    <property type="component" value="Unassembled WGS sequence"/>
</dbReference>
<dbReference type="Gene3D" id="1.25.40.990">
    <property type="match status" value="1"/>
</dbReference>
<sequence>MTAQPAFTPVEARRTLARDPPANSNKPTNFSSSVVDYVQRSFFEFNRLKGVPALAGITDEDIRSKLSVIVNKATEAGVVNARDWGTFPLPHEHLLEDRKKAMYAAQNAVLANLLEPSMEPQFNGTNGKKRKSHDQDFTETEGQQVTPPWKKKTNAKATLAERMTGKSKNQDKKRKDNNTWFDTSADALERRRQRFAHASPEPSPYISSRDDSPAVDANSGPTVGTCQTLEKNYFRLTAAPNPSTVRPLPVLEKALEFIMTKWKSEHDYTYTCDQLKSLRQDLTVQRIKSPFTIRVYETHARIALQMKDLGEYNQCQTQLRALYKLRLGEGGSSGGKEDEFLAYRILYLIYTRNRTDMNNMLADLTTADKKGTYVSLALRVRAALASGNYHRFFQLYRQYQDRNMVPYLMDMFIDRERLGAMAAICKSYKPDVSSKFLTKELAFACSETELFDEDIERECLTFVTNHGGDALLQEKDGNVRVLTGKAGNVFEMAKQAVFGKVDIKGQI</sequence>
<feature type="domain" description="PCI" evidence="2">
    <location>
        <begin position="308"/>
        <end position="486"/>
    </location>
</feature>
<dbReference type="InterPro" id="IPR005062">
    <property type="entry name" value="SAC3/GANP/THP3_conserved"/>
</dbReference>
<accession>A0ABR0ED75</accession>
<evidence type="ECO:0000313" key="4">
    <source>
        <dbReference type="Proteomes" id="UP001305779"/>
    </source>
</evidence>
<evidence type="ECO:0000259" key="2">
    <source>
        <dbReference type="PROSITE" id="PS50250"/>
    </source>
</evidence>
<proteinExistence type="predicted"/>
<dbReference type="PANTHER" id="PTHR12436">
    <property type="entry name" value="80 KDA MCM3-ASSOCIATED PROTEIN"/>
    <property type="match status" value="1"/>
</dbReference>
<feature type="region of interest" description="Disordered" evidence="1">
    <location>
        <begin position="115"/>
        <end position="222"/>
    </location>
</feature>
<organism evidence="3 4">
    <name type="scientific">Zasmidium cellare</name>
    <name type="common">Wine cellar mold</name>
    <name type="synonym">Racodium cellare</name>
    <dbReference type="NCBI Taxonomy" id="395010"/>
    <lineage>
        <taxon>Eukaryota</taxon>
        <taxon>Fungi</taxon>
        <taxon>Dikarya</taxon>
        <taxon>Ascomycota</taxon>
        <taxon>Pezizomycotina</taxon>
        <taxon>Dothideomycetes</taxon>
        <taxon>Dothideomycetidae</taxon>
        <taxon>Mycosphaerellales</taxon>
        <taxon>Mycosphaerellaceae</taxon>
        <taxon>Zasmidium</taxon>
    </lineage>
</organism>
<feature type="region of interest" description="Disordered" evidence="1">
    <location>
        <begin position="1"/>
        <end position="30"/>
    </location>
</feature>
<dbReference type="EMBL" id="JAXOVC010000007">
    <property type="protein sequence ID" value="KAK4499417.1"/>
    <property type="molecule type" value="Genomic_DNA"/>
</dbReference>
<feature type="compositionally biased region" description="Basic and acidic residues" evidence="1">
    <location>
        <begin position="168"/>
        <end position="177"/>
    </location>
</feature>
<keyword evidence="4" id="KW-1185">Reference proteome</keyword>
<protein>
    <recommendedName>
        <fullName evidence="2">PCI domain-containing protein</fullName>
    </recommendedName>
</protein>
<evidence type="ECO:0000256" key="1">
    <source>
        <dbReference type="SAM" id="MobiDB-lite"/>
    </source>
</evidence>
<gene>
    <name evidence="3" type="ORF">PRZ48_009931</name>
</gene>
<comment type="caution">
    <text evidence="3">The sequence shown here is derived from an EMBL/GenBank/DDBJ whole genome shotgun (WGS) entry which is preliminary data.</text>
</comment>